<organism evidence="2 3">
    <name type="scientific">Gossypium australe</name>
    <dbReference type="NCBI Taxonomy" id="47621"/>
    <lineage>
        <taxon>Eukaryota</taxon>
        <taxon>Viridiplantae</taxon>
        <taxon>Streptophyta</taxon>
        <taxon>Embryophyta</taxon>
        <taxon>Tracheophyta</taxon>
        <taxon>Spermatophyta</taxon>
        <taxon>Magnoliopsida</taxon>
        <taxon>eudicotyledons</taxon>
        <taxon>Gunneridae</taxon>
        <taxon>Pentapetalae</taxon>
        <taxon>rosids</taxon>
        <taxon>malvids</taxon>
        <taxon>Malvales</taxon>
        <taxon>Malvaceae</taxon>
        <taxon>Malvoideae</taxon>
        <taxon>Gossypium</taxon>
    </lineage>
</organism>
<evidence type="ECO:0000256" key="1">
    <source>
        <dbReference type="SAM" id="MobiDB-lite"/>
    </source>
</evidence>
<keyword evidence="3" id="KW-1185">Reference proteome</keyword>
<evidence type="ECO:0000313" key="3">
    <source>
        <dbReference type="Proteomes" id="UP000325315"/>
    </source>
</evidence>
<keyword evidence="2" id="KW-0808">Transferase</keyword>
<keyword evidence="2" id="KW-0695">RNA-directed DNA polymerase</keyword>
<evidence type="ECO:0000313" key="2">
    <source>
        <dbReference type="EMBL" id="KAA3469086.1"/>
    </source>
</evidence>
<dbReference type="GO" id="GO:0003964">
    <property type="term" value="F:RNA-directed DNA polymerase activity"/>
    <property type="evidence" value="ECO:0007669"/>
    <property type="project" value="UniProtKB-KW"/>
</dbReference>
<gene>
    <name evidence="2" type="ORF">EPI10_014915</name>
</gene>
<accession>A0A5B6VJ41</accession>
<feature type="region of interest" description="Disordered" evidence="1">
    <location>
        <begin position="60"/>
        <end position="85"/>
    </location>
</feature>
<proteinExistence type="predicted"/>
<comment type="caution">
    <text evidence="2">The sequence shown here is derived from an EMBL/GenBank/DDBJ whole genome shotgun (WGS) entry which is preliminary data.</text>
</comment>
<dbReference type="Proteomes" id="UP000325315">
    <property type="component" value="Unassembled WGS sequence"/>
</dbReference>
<protein>
    <submittedName>
        <fullName evidence="2">Reverse transcriptase</fullName>
    </submittedName>
</protein>
<sequence>MENRTVQRVEYGHMKILCLLFVDKLDHPWEKEVASAGNVEGKENEVFGLWMVVEGKVRRVSNEKRNPKTKNPEKDLSGSRFNILE</sequence>
<reference evidence="3" key="1">
    <citation type="journal article" date="2019" name="Plant Biotechnol. J.">
        <title>Genome sequencing of the Australian wild diploid species Gossypium australe highlights disease resistance and delayed gland morphogenesis.</title>
        <authorList>
            <person name="Cai Y."/>
            <person name="Cai X."/>
            <person name="Wang Q."/>
            <person name="Wang P."/>
            <person name="Zhang Y."/>
            <person name="Cai C."/>
            <person name="Xu Y."/>
            <person name="Wang K."/>
            <person name="Zhou Z."/>
            <person name="Wang C."/>
            <person name="Geng S."/>
            <person name="Li B."/>
            <person name="Dong Q."/>
            <person name="Hou Y."/>
            <person name="Wang H."/>
            <person name="Ai P."/>
            <person name="Liu Z."/>
            <person name="Yi F."/>
            <person name="Sun M."/>
            <person name="An G."/>
            <person name="Cheng J."/>
            <person name="Zhang Y."/>
            <person name="Shi Q."/>
            <person name="Xie Y."/>
            <person name="Shi X."/>
            <person name="Chang Y."/>
            <person name="Huang F."/>
            <person name="Chen Y."/>
            <person name="Hong S."/>
            <person name="Mi L."/>
            <person name="Sun Q."/>
            <person name="Zhang L."/>
            <person name="Zhou B."/>
            <person name="Peng R."/>
            <person name="Zhang X."/>
            <person name="Liu F."/>
        </authorList>
    </citation>
    <scope>NUCLEOTIDE SEQUENCE [LARGE SCALE GENOMIC DNA]</scope>
    <source>
        <strain evidence="3">cv. PA1801</strain>
    </source>
</reference>
<keyword evidence="2" id="KW-0548">Nucleotidyltransferase</keyword>
<name>A0A5B6VJ41_9ROSI</name>
<dbReference type="EMBL" id="SMMG02000006">
    <property type="protein sequence ID" value="KAA3469086.1"/>
    <property type="molecule type" value="Genomic_DNA"/>
</dbReference>
<dbReference type="AlphaFoldDB" id="A0A5B6VJ41"/>
<dbReference type="OrthoDB" id="682893at2759"/>
<feature type="compositionally biased region" description="Basic and acidic residues" evidence="1">
    <location>
        <begin position="60"/>
        <end position="77"/>
    </location>
</feature>